<keyword evidence="2" id="KW-0472">Membrane</keyword>
<evidence type="ECO:0000313" key="4">
    <source>
        <dbReference type="Proteomes" id="UP000694565"/>
    </source>
</evidence>
<dbReference type="Pfam" id="PF15680">
    <property type="entry name" value="OFCC1"/>
    <property type="match status" value="1"/>
</dbReference>
<dbReference type="Proteomes" id="UP000694565">
    <property type="component" value="Unplaced"/>
</dbReference>
<dbReference type="PANTHER" id="PTHR33862:SF3">
    <property type="entry name" value="OROFACIAL CLEFT 1 CANDIDATE GENE 1 PROTEIN"/>
    <property type="match status" value="1"/>
</dbReference>
<evidence type="ECO:0000313" key="3">
    <source>
        <dbReference type="Ensembl" id="ENSCLMP00005017469.1"/>
    </source>
</evidence>
<feature type="transmembrane region" description="Helical" evidence="2">
    <location>
        <begin position="362"/>
        <end position="384"/>
    </location>
</feature>
<dbReference type="InterPro" id="IPR031390">
    <property type="entry name" value="OFCC1"/>
</dbReference>
<dbReference type="GeneTree" id="ENSGT00940000163681"/>
<reference evidence="3" key="2">
    <citation type="submission" date="2025-09" db="UniProtKB">
        <authorList>
            <consortium name="Ensembl"/>
        </authorList>
    </citation>
    <scope>IDENTIFICATION</scope>
</reference>
<evidence type="ECO:0000256" key="2">
    <source>
        <dbReference type="SAM" id="Phobius"/>
    </source>
</evidence>
<feature type="transmembrane region" description="Helical" evidence="2">
    <location>
        <begin position="261"/>
        <end position="278"/>
    </location>
</feature>
<feature type="transmembrane region" description="Helical" evidence="2">
    <location>
        <begin position="319"/>
        <end position="341"/>
    </location>
</feature>
<name>A0A8C2XEC7_CYCLU</name>
<feature type="transmembrane region" description="Helical" evidence="2">
    <location>
        <begin position="408"/>
        <end position="434"/>
    </location>
</feature>
<dbReference type="AlphaFoldDB" id="A0A8C2XEC7"/>
<sequence>IHLTISLQKLQQKALQQPKQKKSKSAEFLMGEEERAALVGIENPAFDGGGSTELSVPPVWLGREIRGDRPDSTLAAHPKKMELQAPAKERAILNADENRLYQRMSALLDEDTFINIPGMYPYITVLLYLGKNSSSGAISGNTGEKSDPCREEAEGGTHYKKKPIKKTNSCGPSMSGGGGGGAPPRQADKQKMQPSPEILSAEEMEEYTFSIQSAPSGFGCFTSRLSDRARLALRMLPSELGLPLPRQQQSHSSWRCSVRQLGLIMLLLALMWFVRLYLHYCSQWLFLQAIAVPVNKFQFHAHTVDLVYQSSLLHTREELAMVVVGPLTLNAVTFLLVLIRWGCQQIFVSLPSFTSKFIMAQGVWTVLDPLAVFAVDAVLGRLAYSPDTPVGDAAKLYWHFHRVDQSGAAGVVITLFLYAVLFLLSITILSINILRFHNDGRMLDVFQRLTAREGTYFLPQDLELSNQELSYVVKKAEQWRGFNGERRKVAVYDYIWTADDPLAGSAAPADLPREDAALPEGETSTHVAVYTLYLSGLKQRYRHFLRQPDGAIMEVGYEHLVKREIKSGGKRKGEEKGGEMSWRFRKHSLLSISGKDGEGRHGRIK</sequence>
<dbReference type="Ensembl" id="ENSCLMT00005018474.1">
    <property type="protein sequence ID" value="ENSCLMP00005017469.1"/>
    <property type="gene ID" value="ENSCLMG00005008949.1"/>
</dbReference>
<dbReference type="PANTHER" id="PTHR33862">
    <property type="entry name" value="OROFACIAL CLEFT 1 CANDIDATE GENE 1 PROTEIN"/>
    <property type="match status" value="1"/>
</dbReference>
<feature type="compositionally biased region" description="Basic and acidic residues" evidence="1">
    <location>
        <begin position="144"/>
        <end position="157"/>
    </location>
</feature>
<feature type="region of interest" description="Disordered" evidence="1">
    <location>
        <begin position="136"/>
        <end position="194"/>
    </location>
</feature>
<accession>A0A8C2XEC7</accession>
<keyword evidence="2" id="KW-1133">Transmembrane helix</keyword>
<keyword evidence="4" id="KW-1185">Reference proteome</keyword>
<keyword evidence="2" id="KW-0812">Transmembrane</keyword>
<proteinExistence type="predicted"/>
<evidence type="ECO:0000256" key="1">
    <source>
        <dbReference type="SAM" id="MobiDB-lite"/>
    </source>
</evidence>
<protein>
    <submittedName>
        <fullName evidence="3">Uncharacterized protein</fullName>
    </submittedName>
</protein>
<reference evidence="3" key="1">
    <citation type="submission" date="2025-08" db="UniProtKB">
        <authorList>
            <consortium name="Ensembl"/>
        </authorList>
    </citation>
    <scope>IDENTIFICATION</scope>
</reference>
<organism evidence="3 4">
    <name type="scientific">Cyclopterus lumpus</name>
    <name type="common">Lumpsucker</name>
    <dbReference type="NCBI Taxonomy" id="8103"/>
    <lineage>
        <taxon>Eukaryota</taxon>
        <taxon>Metazoa</taxon>
        <taxon>Chordata</taxon>
        <taxon>Craniata</taxon>
        <taxon>Vertebrata</taxon>
        <taxon>Euteleostomi</taxon>
        <taxon>Actinopterygii</taxon>
        <taxon>Neopterygii</taxon>
        <taxon>Teleostei</taxon>
        <taxon>Neoteleostei</taxon>
        <taxon>Acanthomorphata</taxon>
        <taxon>Eupercaria</taxon>
        <taxon>Perciformes</taxon>
        <taxon>Cottioidei</taxon>
        <taxon>Cottales</taxon>
        <taxon>Cyclopteridae</taxon>
        <taxon>Cyclopterus</taxon>
    </lineage>
</organism>